<organism evidence="3 4">
    <name type="scientific">Cephalotus follicularis</name>
    <name type="common">Albany pitcher plant</name>
    <dbReference type="NCBI Taxonomy" id="3775"/>
    <lineage>
        <taxon>Eukaryota</taxon>
        <taxon>Viridiplantae</taxon>
        <taxon>Streptophyta</taxon>
        <taxon>Embryophyta</taxon>
        <taxon>Tracheophyta</taxon>
        <taxon>Spermatophyta</taxon>
        <taxon>Magnoliopsida</taxon>
        <taxon>eudicotyledons</taxon>
        <taxon>Gunneridae</taxon>
        <taxon>Pentapetalae</taxon>
        <taxon>rosids</taxon>
        <taxon>fabids</taxon>
        <taxon>Oxalidales</taxon>
        <taxon>Cephalotaceae</taxon>
        <taxon>Cephalotus</taxon>
    </lineage>
</organism>
<dbReference type="InterPro" id="IPR040256">
    <property type="entry name" value="At4g02000-like"/>
</dbReference>
<feature type="region of interest" description="Disordered" evidence="1">
    <location>
        <begin position="356"/>
        <end position="376"/>
    </location>
</feature>
<name>A0A1Q3BE71_CEPFO</name>
<reference evidence="4" key="1">
    <citation type="submission" date="2016-04" db="EMBL/GenBank/DDBJ databases">
        <title>Cephalotus genome sequencing.</title>
        <authorList>
            <person name="Fukushima K."/>
            <person name="Hasebe M."/>
            <person name="Fang X."/>
        </authorList>
    </citation>
    <scope>NUCLEOTIDE SEQUENCE [LARGE SCALE GENOMIC DNA]</scope>
    <source>
        <strain evidence="4">cv. St1</strain>
    </source>
</reference>
<evidence type="ECO:0000259" key="2">
    <source>
        <dbReference type="Pfam" id="PF14111"/>
    </source>
</evidence>
<dbReference type="PANTHER" id="PTHR31286:SF99">
    <property type="entry name" value="DUF4283 DOMAIN-CONTAINING PROTEIN"/>
    <property type="match status" value="1"/>
</dbReference>
<feature type="compositionally biased region" description="Low complexity" evidence="1">
    <location>
        <begin position="17"/>
        <end position="30"/>
    </location>
</feature>
<dbReference type="PANTHER" id="PTHR31286">
    <property type="entry name" value="GLYCINE-RICH CELL WALL STRUCTURAL PROTEIN 1.8-LIKE"/>
    <property type="match status" value="1"/>
</dbReference>
<feature type="domain" description="DUF4283" evidence="2">
    <location>
        <begin position="91"/>
        <end position="169"/>
    </location>
</feature>
<dbReference type="STRING" id="3775.A0A1Q3BE71"/>
<feature type="region of interest" description="Disordered" evidence="1">
    <location>
        <begin position="282"/>
        <end position="313"/>
    </location>
</feature>
<feature type="compositionally biased region" description="Pro residues" evidence="1">
    <location>
        <begin position="1"/>
        <end position="16"/>
    </location>
</feature>
<comment type="caution">
    <text evidence="3">The sequence shown here is derived from an EMBL/GenBank/DDBJ whole genome shotgun (WGS) entry which is preliminary data.</text>
</comment>
<dbReference type="EMBL" id="BDDD01000461">
    <property type="protein sequence ID" value="GAV66215.1"/>
    <property type="molecule type" value="Genomic_DNA"/>
</dbReference>
<feature type="compositionally biased region" description="Polar residues" evidence="1">
    <location>
        <begin position="285"/>
        <end position="296"/>
    </location>
</feature>
<gene>
    <name evidence="3" type="ORF">CFOL_v3_09725</name>
</gene>
<evidence type="ECO:0000313" key="3">
    <source>
        <dbReference type="EMBL" id="GAV66215.1"/>
    </source>
</evidence>
<dbReference type="OrthoDB" id="1751950at2759"/>
<evidence type="ECO:0000256" key="1">
    <source>
        <dbReference type="SAM" id="MobiDB-lite"/>
    </source>
</evidence>
<proteinExistence type="predicted"/>
<dbReference type="AlphaFoldDB" id="A0A1Q3BE71"/>
<evidence type="ECO:0000313" key="4">
    <source>
        <dbReference type="Proteomes" id="UP000187406"/>
    </source>
</evidence>
<dbReference type="InParanoid" id="A0A1Q3BE71"/>
<dbReference type="InterPro" id="IPR025558">
    <property type="entry name" value="DUF4283"/>
</dbReference>
<feature type="region of interest" description="Disordered" evidence="1">
    <location>
        <begin position="1"/>
        <end position="39"/>
    </location>
</feature>
<feature type="compositionally biased region" description="Polar residues" evidence="1">
    <location>
        <begin position="356"/>
        <end position="368"/>
    </location>
</feature>
<dbReference type="Pfam" id="PF14111">
    <property type="entry name" value="DUF4283"/>
    <property type="match status" value="1"/>
</dbReference>
<dbReference type="Proteomes" id="UP000187406">
    <property type="component" value="Unassembled WGS sequence"/>
</dbReference>
<keyword evidence="4" id="KW-1185">Reference proteome</keyword>
<sequence>MPSPGPPPLVGAPPAPASSGPSQPVGISSHPHPPSHPSYASILGAAQANPFCPLSSLPNIPPITLSPVSSSSIDGLPHISFSPADFQAAAAHNNLTLLARFASSTPSVNAFDIHVNSTWGLSKPATVGYLDFRLISIQFQDPADFSLAWSRSSRVYNGQRFLLLRWSTEQRRRDSPQAAVWMRFPGLPLPLHNPSILKAIGDSIGRFLCTDANTAKLKHPRAARLCVEMDLSTPPPPAFVAVFGNLKLHQRIDIESRTSFCTHCLLQGHSASVCRNRKGKRPAVASSTVHSGTSTCGDPLLAGTPSPGHNNLPQPLPPVALLTCTPGVCENAPLTHPMPILAPSRSDPLPCPSLASGQALPQTSSSGQAFLAQPATPPSPPTFFGLPEPAPIGQAQVPSILGPCPHPVVLTPSLGSSALGSECAPCPIPPFCLLTP</sequence>
<protein>
    <submittedName>
        <fullName evidence="3">DUF4283 domain-containing protein</fullName>
    </submittedName>
</protein>
<accession>A0A1Q3BE71</accession>